<keyword evidence="3" id="KW-1185">Reference proteome</keyword>
<keyword evidence="1" id="KW-0812">Transmembrane</keyword>
<dbReference type="Proteomes" id="UP000505306">
    <property type="component" value="Chromosome"/>
</dbReference>
<feature type="transmembrane region" description="Helical" evidence="1">
    <location>
        <begin position="101"/>
        <end position="119"/>
    </location>
</feature>
<reference evidence="2 3" key="1">
    <citation type="submission" date="2020-02" db="EMBL/GenBank/DDBJ databases">
        <title>Complete genome sequence of Flavobacteriaceae bacterium.</title>
        <authorList>
            <person name="Kim S.-J."/>
            <person name="Kim Y.-S."/>
            <person name="Kim K.-H."/>
        </authorList>
    </citation>
    <scope>NUCLEOTIDE SEQUENCE [LARGE SCALE GENOMIC DNA]</scope>
    <source>
        <strain evidence="2 3">RR4-40</strain>
    </source>
</reference>
<sequence length="128" mass="14554">MEQPFKNEEDIIRTLVQESRLESPSANFSKSIMEKIEVNTTVTAVRPLLSTSGWVAFVAFLIAGSVLLYLYPIDKVSLADRLVDTLHTYKTSTPSLHVSRGAQYAFLFLALFLIQIPFLKRFLDKQRT</sequence>
<evidence type="ECO:0000313" key="2">
    <source>
        <dbReference type="EMBL" id="QIE60596.1"/>
    </source>
</evidence>
<gene>
    <name evidence="2" type="ORF">G5B37_13790</name>
</gene>
<dbReference type="EMBL" id="CP049057">
    <property type="protein sequence ID" value="QIE60596.1"/>
    <property type="molecule type" value="Genomic_DNA"/>
</dbReference>
<accession>A0A6G6GPT3</accession>
<keyword evidence="1" id="KW-1133">Transmembrane helix</keyword>
<evidence type="ECO:0000313" key="3">
    <source>
        <dbReference type="Proteomes" id="UP000505306"/>
    </source>
</evidence>
<proteinExistence type="predicted"/>
<keyword evidence="1" id="KW-0472">Membrane</keyword>
<dbReference type="KEGG" id="mgel:G5B37_13790"/>
<name>A0A6G6GPT3_9FLAO</name>
<protein>
    <submittedName>
        <fullName evidence="2">Uncharacterized protein</fullName>
    </submittedName>
</protein>
<dbReference type="AlphaFoldDB" id="A0A6G6GPT3"/>
<organism evidence="2 3">
    <name type="scientific">Rasiella rasia</name>
    <dbReference type="NCBI Taxonomy" id="2744027"/>
    <lineage>
        <taxon>Bacteria</taxon>
        <taxon>Pseudomonadati</taxon>
        <taxon>Bacteroidota</taxon>
        <taxon>Flavobacteriia</taxon>
        <taxon>Flavobacteriales</taxon>
        <taxon>Flavobacteriaceae</taxon>
        <taxon>Rasiella</taxon>
    </lineage>
</organism>
<dbReference type="RefSeq" id="WP_164680608.1">
    <property type="nucleotide sequence ID" value="NZ_CP049057.1"/>
</dbReference>
<feature type="transmembrane region" description="Helical" evidence="1">
    <location>
        <begin position="54"/>
        <end position="73"/>
    </location>
</feature>
<evidence type="ECO:0000256" key="1">
    <source>
        <dbReference type="SAM" id="Phobius"/>
    </source>
</evidence>